<feature type="compositionally biased region" description="Polar residues" evidence="1">
    <location>
        <begin position="241"/>
        <end position="250"/>
    </location>
</feature>
<feature type="region of interest" description="Disordered" evidence="1">
    <location>
        <begin position="241"/>
        <end position="271"/>
    </location>
</feature>
<proteinExistence type="predicted"/>
<name>A0A8H7S610_9FUNG</name>
<reference evidence="2 3" key="1">
    <citation type="submission" date="2020-12" db="EMBL/GenBank/DDBJ databases">
        <title>Metabolic potential, ecology and presence of endohyphal bacteria is reflected in genomic diversity of Mucoromycotina.</title>
        <authorList>
            <person name="Muszewska A."/>
            <person name="Okrasinska A."/>
            <person name="Steczkiewicz K."/>
            <person name="Drgas O."/>
            <person name="Orlowska M."/>
            <person name="Perlinska-Lenart U."/>
            <person name="Aleksandrzak-Piekarczyk T."/>
            <person name="Szatraj K."/>
            <person name="Zielenkiewicz U."/>
            <person name="Pilsyk S."/>
            <person name="Malc E."/>
            <person name="Mieczkowski P."/>
            <person name="Kruszewska J.S."/>
            <person name="Biernat P."/>
            <person name="Pawlowska J."/>
        </authorList>
    </citation>
    <scope>NUCLEOTIDE SEQUENCE [LARGE SCALE GENOMIC DNA]</scope>
    <source>
        <strain evidence="2 3">CBS 142.35</strain>
    </source>
</reference>
<feature type="region of interest" description="Disordered" evidence="1">
    <location>
        <begin position="169"/>
        <end position="202"/>
    </location>
</feature>
<dbReference type="OrthoDB" id="2245207at2759"/>
<dbReference type="AlphaFoldDB" id="A0A8H7S610"/>
<organism evidence="2 3">
    <name type="scientific">Circinella minor</name>
    <dbReference type="NCBI Taxonomy" id="1195481"/>
    <lineage>
        <taxon>Eukaryota</taxon>
        <taxon>Fungi</taxon>
        <taxon>Fungi incertae sedis</taxon>
        <taxon>Mucoromycota</taxon>
        <taxon>Mucoromycotina</taxon>
        <taxon>Mucoromycetes</taxon>
        <taxon>Mucorales</taxon>
        <taxon>Lichtheimiaceae</taxon>
        <taxon>Circinella</taxon>
    </lineage>
</organism>
<dbReference type="EMBL" id="JAEPRB010000061">
    <property type="protein sequence ID" value="KAG2223405.1"/>
    <property type="molecule type" value="Genomic_DNA"/>
</dbReference>
<accession>A0A8H7S610</accession>
<protein>
    <submittedName>
        <fullName evidence="2">Uncharacterized protein</fullName>
    </submittedName>
</protein>
<feature type="compositionally biased region" description="Basic and acidic residues" evidence="1">
    <location>
        <begin position="183"/>
        <end position="192"/>
    </location>
</feature>
<evidence type="ECO:0000313" key="3">
    <source>
        <dbReference type="Proteomes" id="UP000646827"/>
    </source>
</evidence>
<keyword evidence="3" id="KW-1185">Reference proteome</keyword>
<feature type="compositionally biased region" description="Basic residues" evidence="1">
    <location>
        <begin position="193"/>
        <end position="202"/>
    </location>
</feature>
<sequence>MIQLATIRGNTEEINTLVNQRQEWRHRQTVMENLLAEKEQQITKVTSSSVSHMNKRNPIVPKDLPAFQLRGHHRQDKNKDSYDSAESFLDDFEVHLAAYELDIEDNWRRLIPMTCDANRRSWMLSTIRRLSSTGKRFLERWSPVTMVTSLWIKIEPVIQMVLSLAARDSASDNNESSSATSRSDSESGDERPNKHRKVNKKLKKGKSCAIKYTCVIHPRAKHTRWECEKLKELLRVSRGQGYNNSISSGNPKFGRPGPSKENSFGFDPSVGNSRGVGSSGTYNTNWYRYCRHVPYVRGHEYPEMIRSCYLPRSKHDMEIVCGTTRVLIQLKVGCLVSMMLLIQK</sequence>
<evidence type="ECO:0000313" key="2">
    <source>
        <dbReference type="EMBL" id="KAG2223405.1"/>
    </source>
</evidence>
<comment type="caution">
    <text evidence="2">The sequence shown here is derived from an EMBL/GenBank/DDBJ whole genome shotgun (WGS) entry which is preliminary data.</text>
</comment>
<feature type="compositionally biased region" description="Low complexity" evidence="1">
    <location>
        <begin position="169"/>
        <end position="182"/>
    </location>
</feature>
<dbReference type="Proteomes" id="UP000646827">
    <property type="component" value="Unassembled WGS sequence"/>
</dbReference>
<gene>
    <name evidence="2" type="ORF">INT45_001711</name>
</gene>
<evidence type="ECO:0000256" key="1">
    <source>
        <dbReference type="SAM" id="MobiDB-lite"/>
    </source>
</evidence>